<feature type="domain" description="DUF3381" evidence="12">
    <location>
        <begin position="243"/>
        <end position="394"/>
    </location>
</feature>
<feature type="compositionally biased region" description="Basic residues" evidence="9">
    <location>
        <begin position="836"/>
        <end position="845"/>
    </location>
</feature>
<evidence type="ECO:0000256" key="6">
    <source>
        <dbReference type="ARBA" id="ARBA00022691"/>
    </source>
</evidence>
<dbReference type="InterPro" id="IPR028589">
    <property type="entry name" value="SPB1-like"/>
</dbReference>
<dbReference type="Gene3D" id="3.40.50.150">
    <property type="entry name" value="Vaccinia Virus protein VP39"/>
    <property type="match status" value="1"/>
</dbReference>
<proteinExistence type="inferred from homology"/>
<reference evidence="13 14" key="1">
    <citation type="journal article" date="2015" name="Sci. Rep.">
        <title>Chromosome-level genome map provides insights into diverse defense mechanisms in the medicinal fungus Ganoderma sinense.</title>
        <authorList>
            <person name="Zhu Y."/>
            <person name="Xu J."/>
            <person name="Sun C."/>
            <person name="Zhou S."/>
            <person name="Xu H."/>
            <person name="Nelson D.R."/>
            <person name="Qian J."/>
            <person name="Song J."/>
            <person name="Luo H."/>
            <person name="Xiang L."/>
            <person name="Li Y."/>
            <person name="Xu Z."/>
            <person name="Ji A."/>
            <person name="Wang L."/>
            <person name="Lu S."/>
            <person name="Hayward A."/>
            <person name="Sun W."/>
            <person name="Li X."/>
            <person name="Schwartz D.C."/>
            <person name="Wang Y."/>
            <person name="Chen S."/>
        </authorList>
    </citation>
    <scope>NUCLEOTIDE SEQUENCE [LARGE SCALE GENOMIC DNA]</scope>
    <source>
        <strain evidence="13 14">ZZ0214-1</strain>
    </source>
</reference>
<feature type="compositionally biased region" description="Basic and acidic residues" evidence="9">
    <location>
        <begin position="489"/>
        <end position="516"/>
    </location>
</feature>
<comment type="subcellular location">
    <subcellularLocation>
        <location evidence="1 8">Nucleus</location>
        <location evidence="1 8">Nucleolus</location>
    </subcellularLocation>
</comment>
<feature type="domain" description="Ribosomal RNA methyltransferase SPB1-like C-terminal" evidence="11">
    <location>
        <begin position="652"/>
        <end position="867"/>
    </location>
</feature>
<keyword evidence="4 8" id="KW-0489">Methyltransferase</keyword>
<evidence type="ECO:0000256" key="8">
    <source>
        <dbReference type="HAMAP-Rule" id="MF_03163"/>
    </source>
</evidence>
<sequence length="875" mass="98859">MGKAQKKTGKGRLDKYYKLAKEQGYRARSAFKLIQLNKKYSFLESARCCIDLCAAPGGWLQVASKYMPVNSVIVGVDLVPIKPIPRVVTFAADITTTHCRNLIRNELKDWKADVVLHDGAPNVGTAWVQDAYSQSELVLMSLKLAAEFLVKGGTFVTKVFRSVDYNNLIWVFNQLFAKVEATKPPSSRNVSAEIFVVCRDFLAPKHIDPKFFDPKHVFKELSVSAPADAAAIAKNAQANVFQPDKKRRQRDGYADGDYTLYRDAGAADFVGSQDPIAFLGTYNKITFKTEEEKEWQKLDITTLDVLANCEDLKVLGKGDFKALLKWRVALREEMGLEVKTKLTEELTETVEVVEEVDEEEQIQDELERLNAESAARAKRQRRRANEIKARTIQRMQLRMTAPMDIGMEQSDAALRGQDDMFELDDADALKGKRSGVGYDDSSDSSDDAEREDEDDEMLDWEEERERKVAGLEEELDGLYDAYQDHLKERDAKYRVKEARKNSKAREEWHGIGKGDDSDSSDAEEGGYEKVQRAKARIGENDADSSDDSSDDEGAAEGSRMASKKRRRKDGPVDGLVNKKARTVVESEAPKIAVSLSRSAQLWFDQDIFAGADEDIEDEEEGDDQEGDEEDEVDEDEDMSEEGEEDEDEAGWSDDDFEVVPQDKDDDMETWDVDGENEDEVKQAKIQKHGLVTAEAVTLAQALVNRQKTRTDLINDGFNRYSLNAKDGLPSWFLDDEQKHYKSNLPITKEAVAALRAKMRALDARPIKKVAEAKARKKFKAAQRLEKAMKKAEGVNETSDMTEREKAKQIEKLMEKGMKAKKRKEVKVVVAKGVHRGLKGRPKGVKGKYVMVDSRMKKEMRARKRKEKANKKRTRA</sequence>
<dbReference type="HAMAP" id="MF_01547">
    <property type="entry name" value="RNA_methyltr_E"/>
    <property type="match status" value="1"/>
</dbReference>
<evidence type="ECO:0000256" key="1">
    <source>
        <dbReference type="ARBA" id="ARBA00004604"/>
    </source>
</evidence>
<feature type="domain" description="Ribosomal RNA methyltransferase FtsJ" evidence="10">
    <location>
        <begin position="25"/>
        <end position="201"/>
    </location>
</feature>
<protein>
    <submittedName>
        <fullName evidence="13">Uncharacterized protein</fullName>
    </submittedName>
</protein>
<dbReference type="Pfam" id="PF11861">
    <property type="entry name" value="DUF3381"/>
    <property type="match status" value="1"/>
</dbReference>
<feature type="region of interest" description="Disordered" evidence="9">
    <location>
        <begin position="607"/>
        <end position="671"/>
    </location>
</feature>
<name>A0A2G8SCY6_9APHY</name>
<accession>A0A2G8SCY6</accession>
<keyword evidence="6 8" id="KW-0949">S-adenosyl-L-methionine</keyword>
<evidence type="ECO:0000313" key="13">
    <source>
        <dbReference type="EMBL" id="PIL31629.1"/>
    </source>
</evidence>
<keyword evidence="8" id="KW-0175">Coiled coil</keyword>
<dbReference type="Proteomes" id="UP000230002">
    <property type="component" value="Unassembled WGS sequence"/>
</dbReference>
<evidence type="ECO:0000256" key="4">
    <source>
        <dbReference type="ARBA" id="ARBA00022603"/>
    </source>
</evidence>
<dbReference type="GO" id="GO:0005730">
    <property type="term" value="C:nucleolus"/>
    <property type="evidence" value="ECO:0007669"/>
    <property type="project" value="UniProtKB-SubCell"/>
</dbReference>
<keyword evidence="2 8" id="KW-0690">Ribosome biogenesis</keyword>
<keyword evidence="3 8" id="KW-0698">rRNA processing</keyword>
<dbReference type="InterPro" id="IPR024576">
    <property type="entry name" value="rRNA_MeTfrase_Spb1_DUF3381"/>
</dbReference>
<dbReference type="PANTHER" id="PTHR10920">
    <property type="entry name" value="RIBOSOMAL RNA METHYLTRANSFERASE"/>
    <property type="match status" value="1"/>
</dbReference>
<feature type="compositionally biased region" description="Basic and acidic residues" evidence="9">
    <location>
        <begin position="526"/>
        <end position="539"/>
    </location>
</feature>
<evidence type="ECO:0000256" key="9">
    <source>
        <dbReference type="SAM" id="MobiDB-lite"/>
    </source>
</evidence>
<dbReference type="GO" id="GO:0016435">
    <property type="term" value="F:rRNA (guanine) methyltransferase activity"/>
    <property type="evidence" value="ECO:0007669"/>
    <property type="project" value="TreeGrafter"/>
</dbReference>
<feature type="compositionally biased region" description="Acidic residues" evidence="9">
    <location>
        <begin position="611"/>
        <end position="671"/>
    </location>
</feature>
<evidence type="ECO:0000259" key="10">
    <source>
        <dbReference type="Pfam" id="PF01728"/>
    </source>
</evidence>
<feature type="coiled-coil region" evidence="8">
    <location>
        <begin position="339"/>
        <end position="372"/>
    </location>
</feature>
<evidence type="ECO:0000259" key="12">
    <source>
        <dbReference type="Pfam" id="PF11861"/>
    </source>
</evidence>
<comment type="similarity">
    <text evidence="8">Belongs to the class I-like SAM-binding methyltransferase superfamily. RNA methyltransferase RlmE family. SPB1 subfamily.</text>
</comment>
<dbReference type="FunFam" id="3.40.50.150:FF:000004">
    <property type="entry name" value="AdoMet-dependent rRNA methyltransferase SPB1"/>
    <property type="match status" value="1"/>
</dbReference>
<evidence type="ECO:0000259" key="11">
    <source>
        <dbReference type="Pfam" id="PF07780"/>
    </source>
</evidence>
<evidence type="ECO:0000256" key="3">
    <source>
        <dbReference type="ARBA" id="ARBA00022552"/>
    </source>
</evidence>
<feature type="binding site" evidence="8">
    <location>
        <position position="77"/>
    </location>
    <ligand>
        <name>S-adenosyl-L-methionine</name>
        <dbReference type="ChEBI" id="CHEBI:59789"/>
    </ligand>
</feature>
<feature type="compositionally biased region" description="Acidic residues" evidence="9">
    <location>
        <begin position="440"/>
        <end position="462"/>
    </location>
</feature>
<feature type="binding site" evidence="8">
    <location>
        <position position="57"/>
    </location>
    <ligand>
        <name>S-adenosyl-L-methionine</name>
        <dbReference type="ChEBI" id="CHEBI:59789"/>
    </ligand>
</feature>
<dbReference type="PANTHER" id="PTHR10920:SF13">
    <property type="entry name" value="PRE-RRNA 2'-O-RIBOSE RNA METHYLTRANSFERASE FTSJ3"/>
    <property type="match status" value="1"/>
</dbReference>
<dbReference type="InterPro" id="IPR012920">
    <property type="entry name" value="rRNA_MeTfrase_SPB1-like_C"/>
</dbReference>
<feature type="compositionally biased region" description="Basic residues" evidence="9">
    <location>
        <begin position="859"/>
        <end position="875"/>
    </location>
</feature>
<dbReference type="InterPro" id="IPR015507">
    <property type="entry name" value="rRNA-MeTfrase_E"/>
</dbReference>
<dbReference type="InterPro" id="IPR029063">
    <property type="entry name" value="SAM-dependent_MTases_sf"/>
</dbReference>
<dbReference type="Pfam" id="PF07780">
    <property type="entry name" value="Spb1_C"/>
    <property type="match status" value="1"/>
</dbReference>
<dbReference type="SUPFAM" id="SSF53335">
    <property type="entry name" value="S-adenosyl-L-methionine-dependent methyltransferases"/>
    <property type="match status" value="1"/>
</dbReference>
<organism evidence="13 14">
    <name type="scientific">Ganoderma sinense ZZ0214-1</name>
    <dbReference type="NCBI Taxonomy" id="1077348"/>
    <lineage>
        <taxon>Eukaryota</taxon>
        <taxon>Fungi</taxon>
        <taxon>Dikarya</taxon>
        <taxon>Basidiomycota</taxon>
        <taxon>Agaricomycotina</taxon>
        <taxon>Agaricomycetes</taxon>
        <taxon>Polyporales</taxon>
        <taxon>Polyporaceae</taxon>
        <taxon>Ganoderma</taxon>
    </lineage>
</organism>
<feature type="region of interest" description="Disordered" evidence="9">
    <location>
        <begin position="489"/>
        <end position="590"/>
    </location>
</feature>
<dbReference type="OrthoDB" id="1287559at2759"/>
<evidence type="ECO:0000256" key="7">
    <source>
        <dbReference type="ARBA" id="ARBA00023242"/>
    </source>
</evidence>
<dbReference type="InterPro" id="IPR002877">
    <property type="entry name" value="RNA_MeTrfase_FtsJ_dom"/>
</dbReference>
<keyword evidence="7 8" id="KW-0539">Nucleus</keyword>
<dbReference type="HAMAP" id="MF_03163">
    <property type="entry name" value="RNA_methyltr_E_SPB1"/>
    <property type="match status" value="1"/>
</dbReference>
<dbReference type="GO" id="GO:0000463">
    <property type="term" value="P:maturation of LSU-rRNA from tricistronic rRNA transcript (SSU-rRNA, 5.8S rRNA, LSU-rRNA)"/>
    <property type="evidence" value="ECO:0007669"/>
    <property type="project" value="TreeGrafter"/>
</dbReference>
<keyword evidence="14" id="KW-1185">Reference proteome</keyword>
<feature type="region of interest" description="Disordered" evidence="9">
    <location>
        <begin position="431"/>
        <end position="465"/>
    </location>
</feature>
<feature type="binding site" evidence="8">
    <location>
        <position position="59"/>
    </location>
    <ligand>
        <name>S-adenosyl-L-methionine</name>
        <dbReference type="ChEBI" id="CHEBI:59789"/>
    </ligand>
</feature>
<dbReference type="GO" id="GO:0000466">
    <property type="term" value="P:maturation of 5.8S rRNA from tricistronic rRNA transcript (SSU-rRNA, 5.8S rRNA, LSU-rRNA)"/>
    <property type="evidence" value="ECO:0007669"/>
    <property type="project" value="TreeGrafter"/>
</dbReference>
<dbReference type="InterPro" id="IPR050082">
    <property type="entry name" value="RNA_methyltr_RlmE"/>
</dbReference>
<dbReference type="EMBL" id="AYKW01000012">
    <property type="protein sequence ID" value="PIL31629.1"/>
    <property type="molecule type" value="Genomic_DNA"/>
</dbReference>
<evidence type="ECO:0000256" key="5">
    <source>
        <dbReference type="ARBA" id="ARBA00022679"/>
    </source>
</evidence>
<feature type="binding site" evidence="8">
    <location>
        <position position="93"/>
    </location>
    <ligand>
        <name>S-adenosyl-L-methionine</name>
        <dbReference type="ChEBI" id="CHEBI:59789"/>
    </ligand>
</feature>
<dbReference type="GO" id="GO:0008650">
    <property type="term" value="F:rRNA (uridine-2'-O-)-methyltransferase activity"/>
    <property type="evidence" value="ECO:0007669"/>
    <property type="project" value="TreeGrafter"/>
</dbReference>
<dbReference type="GO" id="GO:0030687">
    <property type="term" value="C:preribosome, large subunit precursor"/>
    <property type="evidence" value="ECO:0007669"/>
    <property type="project" value="TreeGrafter"/>
</dbReference>
<evidence type="ECO:0000313" key="14">
    <source>
        <dbReference type="Proteomes" id="UP000230002"/>
    </source>
</evidence>
<feature type="region of interest" description="Disordered" evidence="9">
    <location>
        <begin position="836"/>
        <end position="875"/>
    </location>
</feature>
<comment type="caution">
    <text evidence="13">The sequence shown here is derived from an EMBL/GenBank/DDBJ whole genome shotgun (WGS) entry which is preliminary data.</text>
</comment>
<gene>
    <name evidence="13" type="ORF">GSI_06331</name>
</gene>
<feature type="compositionally biased region" description="Acidic residues" evidence="9">
    <location>
        <begin position="540"/>
        <end position="554"/>
    </location>
</feature>
<evidence type="ECO:0000256" key="2">
    <source>
        <dbReference type="ARBA" id="ARBA00022517"/>
    </source>
</evidence>
<feature type="binding site" evidence="8">
    <location>
        <position position="118"/>
    </location>
    <ligand>
        <name>S-adenosyl-L-methionine</name>
        <dbReference type="ChEBI" id="CHEBI:59789"/>
    </ligand>
</feature>
<dbReference type="STRING" id="1077348.A0A2G8SCY6"/>
<dbReference type="AlphaFoldDB" id="A0A2G8SCY6"/>
<dbReference type="Pfam" id="PF01728">
    <property type="entry name" value="FtsJ"/>
    <property type="match status" value="1"/>
</dbReference>
<feature type="active site" description="Proton acceptor" evidence="8">
    <location>
        <position position="158"/>
    </location>
</feature>
<keyword evidence="5 8" id="KW-0808">Transferase</keyword>